<evidence type="ECO:0000256" key="9">
    <source>
        <dbReference type="RuleBase" id="RU003355"/>
    </source>
</evidence>
<dbReference type="GeneID" id="67180906"/>
<dbReference type="PROSITE" id="PS00138">
    <property type="entry name" value="SUBTILASE_SER"/>
    <property type="match status" value="1"/>
</dbReference>
<keyword evidence="15" id="KW-1185">Reference proteome</keyword>
<evidence type="ECO:0000259" key="13">
    <source>
        <dbReference type="Pfam" id="PF17766"/>
    </source>
</evidence>
<dbReference type="OrthoDB" id="614750at2"/>
<dbReference type="NCBIfam" id="TIGR03501">
    <property type="entry name" value="GlyGly_CTERM"/>
    <property type="match status" value="1"/>
</dbReference>
<evidence type="ECO:0000256" key="3">
    <source>
        <dbReference type="ARBA" id="ARBA00022729"/>
    </source>
</evidence>
<dbReference type="CDD" id="cd04852">
    <property type="entry name" value="Peptidases_S8_3"/>
    <property type="match status" value="1"/>
</dbReference>
<reference evidence="14 15" key="1">
    <citation type="journal article" date="2010" name="Stand. Genomic Sci.">
        <title>Complete genome sequence of Ferrimonas balearica type strain (PAT).</title>
        <authorList>
            <person name="Nolan M."/>
            <person name="Sikorski J."/>
            <person name="Davenport K."/>
            <person name="Lucas S."/>
            <person name="Glavina Del Rio T."/>
            <person name="Tice H."/>
            <person name="Cheng J."/>
            <person name="Goodwin L."/>
            <person name="Pitluck S."/>
            <person name="Liolios K."/>
            <person name="Ivanova N."/>
            <person name="Mavromatis K."/>
            <person name="Ovchinnikova G."/>
            <person name="Pati A."/>
            <person name="Chen A."/>
            <person name="Palaniappan K."/>
            <person name="Land M."/>
            <person name="Hauser L."/>
            <person name="Chang Y."/>
            <person name="Jeffries C."/>
            <person name="Tapia R."/>
            <person name="Brettin T."/>
            <person name="Detter J."/>
            <person name="Han C."/>
            <person name="Yasawong M."/>
            <person name="Rohde M."/>
            <person name="Tindall B."/>
            <person name="Goker M."/>
            <person name="Woyke T."/>
            <person name="Bristow J."/>
            <person name="Eisen J."/>
            <person name="Markowitz V."/>
            <person name="Hugenholtz P."/>
            <person name="Kyrpides N."/>
            <person name="Klenk H."/>
            <person name="Lapidus A."/>
        </authorList>
    </citation>
    <scope>NUCLEOTIDE SEQUENCE [LARGE SCALE GENOMIC DNA]</scope>
    <source>
        <strain evidence="15">DSM 9799 / CCM 4581 / KCTC 23876 / PAT</strain>
    </source>
</reference>
<dbReference type="STRING" id="550540.Fbal_0665"/>
<feature type="signal peptide" evidence="10">
    <location>
        <begin position="1"/>
        <end position="20"/>
    </location>
</feature>
<feature type="active site" description="Charge relay system" evidence="7 8">
    <location>
        <position position="637"/>
    </location>
</feature>
<dbReference type="InterPro" id="IPR000209">
    <property type="entry name" value="Peptidase_S8/S53_dom"/>
</dbReference>
<dbReference type="PRINTS" id="PR00723">
    <property type="entry name" value="SUBTILISIN"/>
</dbReference>
<feature type="domain" description="Peptidase S8/S53" evidence="11">
    <location>
        <begin position="209"/>
        <end position="676"/>
    </location>
</feature>
<evidence type="ECO:0000256" key="2">
    <source>
        <dbReference type="ARBA" id="ARBA00022670"/>
    </source>
</evidence>
<dbReference type="Pfam" id="PF02225">
    <property type="entry name" value="PA"/>
    <property type="match status" value="1"/>
</dbReference>
<dbReference type="Gene3D" id="2.60.120.380">
    <property type="match status" value="1"/>
</dbReference>
<dbReference type="CDD" id="cd02120">
    <property type="entry name" value="PA_subtilisin_like"/>
    <property type="match status" value="1"/>
</dbReference>
<evidence type="ECO:0000256" key="8">
    <source>
        <dbReference type="PROSITE-ProRule" id="PRU01240"/>
    </source>
</evidence>
<evidence type="ECO:0000256" key="4">
    <source>
        <dbReference type="ARBA" id="ARBA00022801"/>
    </source>
</evidence>
<dbReference type="InterPro" id="IPR023827">
    <property type="entry name" value="Peptidase_S8_Asp-AS"/>
</dbReference>
<dbReference type="GO" id="GO:0004252">
    <property type="term" value="F:serine-type endopeptidase activity"/>
    <property type="evidence" value="ECO:0007669"/>
    <property type="project" value="UniProtKB-UniRule"/>
</dbReference>
<dbReference type="Gene3D" id="3.50.30.30">
    <property type="match status" value="1"/>
</dbReference>
<gene>
    <name evidence="14" type="ordered locus">Fbal_0665</name>
</gene>
<evidence type="ECO:0000256" key="10">
    <source>
        <dbReference type="SAM" id="SignalP"/>
    </source>
</evidence>
<feature type="domain" description="Subtilisin-like protease fibronectin type-III" evidence="13">
    <location>
        <begin position="726"/>
        <end position="817"/>
    </location>
</feature>
<keyword evidence="5 8" id="KW-0720">Serine protease</keyword>
<comment type="subcellular location">
    <subcellularLocation>
        <location evidence="1">Secreted</location>
    </subcellularLocation>
</comment>
<evidence type="ECO:0000256" key="1">
    <source>
        <dbReference type="ARBA" id="ARBA00004613"/>
    </source>
</evidence>
<evidence type="ECO:0000256" key="5">
    <source>
        <dbReference type="ARBA" id="ARBA00022825"/>
    </source>
</evidence>
<dbReference type="HOGENOM" id="CLU_003205_0_0_6"/>
<keyword evidence="3 10" id="KW-0732">Signal</keyword>
<feature type="chain" id="PRO_5003151634" description="Peptidase S8 and S53 subtilisin kexin sedolisin" evidence="10">
    <location>
        <begin position="21"/>
        <end position="1522"/>
    </location>
</feature>
<dbReference type="GO" id="GO:0005576">
    <property type="term" value="C:extracellular region"/>
    <property type="evidence" value="ECO:0007669"/>
    <property type="project" value="UniProtKB-SubCell"/>
</dbReference>
<dbReference type="Gene3D" id="2.60.40.10">
    <property type="entry name" value="Immunoglobulins"/>
    <property type="match status" value="1"/>
</dbReference>
<evidence type="ECO:0000259" key="12">
    <source>
        <dbReference type="Pfam" id="PF02225"/>
    </source>
</evidence>
<dbReference type="EMBL" id="CP002209">
    <property type="protein sequence ID" value="ADN74877.1"/>
    <property type="molecule type" value="Genomic_DNA"/>
</dbReference>
<dbReference type="InterPro" id="IPR034197">
    <property type="entry name" value="Peptidases_S8_3"/>
</dbReference>
<dbReference type="InterPro" id="IPR015500">
    <property type="entry name" value="Peptidase_S8_subtilisin-rel"/>
</dbReference>
<protein>
    <recommendedName>
        <fullName evidence="16">Peptidase S8 and S53 subtilisin kexin sedolisin</fullName>
    </recommendedName>
</protein>
<keyword evidence="4 8" id="KW-0378">Hydrolase</keyword>
<dbReference type="PROSITE" id="PS51892">
    <property type="entry name" value="SUBTILASE"/>
    <property type="match status" value="1"/>
</dbReference>
<name>E1SRB2_FERBD</name>
<feature type="domain" description="PA" evidence="12">
    <location>
        <begin position="464"/>
        <end position="555"/>
    </location>
</feature>
<dbReference type="PROSITE" id="PS00136">
    <property type="entry name" value="SUBTILASE_ASP"/>
    <property type="match status" value="1"/>
</dbReference>
<evidence type="ECO:0000256" key="7">
    <source>
        <dbReference type="PIRSR" id="PIRSR615500-1"/>
    </source>
</evidence>
<dbReference type="InterPro" id="IPR003137">
    <property type="entry name" value="PA_domain"/>
</dbReference>
<dbReference type="Gene3D" id="2.60.40.2310">
    <property type="match status" value="1"/>
</dbReference>
<dbReference type="Gene3D" id="3.40.50.200">
    <property type="entry name" value="Peptidase S8/S53 domain"/>
    <property type="match status" value="1"/>
</dbReference>
<dbReference type="InterPro" id="IPR013783">
    <property type="entry name" value="Ig-like_fold"/>
</dbReference>
<evidence type="ECO:0008006" key="16">
    <source>
        <dbReference type="Google" id="ProtNLM"/>
    </source>
</evidence>
<dbReference type="InterPro" id="IPR036852">
    <property type="entry name" value="Peptidase_S8/S53_dom_sf"/>
</dbReference>
<comment type="similarity">
    <text evidence="8 9">Belongs to the peptidase S8 family.</text>
</comment>
<dbReference type="eggNOG" id="COG1404">
    <property type="taxonomic scope" value="Bacteria"/>
</dbReference>
<dbReference type="Proteomes" id="UP000006683">
    <property type="component" value="Chromosome"/>
</dbReference>
<dbReference type="GO" id="GO:0006508">
    <property type="term" value="P:proteolysis"/>
    <property type="evidence" value="ECO:0007669"/>
    <property type="project" value="UniProtKB-KW"/>
</dbReference>
<accession>E1SRB2</accession>
<dbReference type="InterPro" id="IPR020008">
    <property type="entry name" value="GlyGly_CTERM"/>
</dbReference>
<dbReference type="Pfam" id="PF17766">
    <property type="entry name" value="fn3_6"/>
    <property type="match status" value="1"/>
</dbReference>
<feature type="active site" description="Charge relay system" evidence="7 8">
    <location>
        <position position="289"/>
    </location>
</feature>
<keyword evidence="2 8" id="KW-0645">Protease</keyword>
<evidence type="ECO:0000313" key="14">
    <source>
        <dbReference type="EMBL" id="ADN74877.1"/>
    </source>
</evidence>
<organism evidence="14 15">
    <name type="scientific">Ferrimonas balearica (strain DSM 9799 / CCM 4581 / KCTC 23876 / PAT)</name>
    <dbReference type="NCBI Taxonomy" id="550540"/>
    <lineage>
        <taxon>Bacteria</taxon>
        <taxon>Pseudomonadati</taxon>
        <taxon>Pseudomonadota</taxon>
        <taxon>Gammaproteobacteria</taxon>
        <taxon>Alteromonadales</taxon>
        <taxon>Ferrimonadaceae</taxon>
        <taxon>Ferrimonas</taxon>
    </lineage>
</organism>
<dbReference type="Pfam" id="PF22352">
    <property type="entry name" value="K319L-like_PKD"/>
    <property type="match status" value="1"/>
</dbReference>
<proteinExistence type="inferred from homology"/>
<dbReference type="InterPro" id="IPR041469">
    <property type="entry name" value="Subtilisin-like_FN3"/>
</dbReference>
<dbReference type="Pfam" id="PF00082">
    <property type="entry name" value="Peptidase_S8"/>
    <property type="match status" value="1"/>
</dbReference>
<dbReference type="InterPro" id="IPR045051">
    <property type="entry name" value="SBT"/>
</dbReference>
<feature type="active site" description="Charge relay system" evidence="7 8">
    <location>
        <position position="218"/>
    </location>
</feature>
<dbReference type="RefSeq" id="WP_013344183.1">
    <property type="nucleotide sequence ID" value="NC_014541.1"/>
</dbReference>
<sequence length="1522" mass="158848">MKKQLALAIAAACYSAGALAAVQVGPQGYTPLKPAAISDKASRVKHAPLAIERFQADPNDDGGVHRYIIQLASPALPNYKGGISGLTATNIQANRSNALTGQDGKPRLNVRSQASLDYRAHLMDEQQRFIGKASQTLGGSFNVLAQTQLALNGMIVEGTQAEMMKLAKMMDVRSITRDKRHELHTDRGPGWIGANKVWDGTVTGVEYKGEGIIVGILDTGVDTNSRSFAATGDDGYTHTNPYGEGIYKGDCLTDASLCNAKLVGVYSWPEITDEYQGEVPANGQDYNGHGSHTAGTTAGNVLYDVPVLDADGKPGTFSFDQISGVAPHANVVSFQTCLPGESDDPLSGCFTSLAVLSVEAAIADNISVLNYSVGGSSSNPWNDSESIAFLNARAAGIHVATSAGNDGPGPATVGSPGDNPWLTSVGAFTHDRDFIEKSLTLSGGDTPVPTGISGKSITGALAATPLVYAGDFDNANDPDNDPAQCLQPFPEGTFNGEIVICDRGEIARVAKGQNVAAGGAAGFILANLQDGATSVVADAHVIPALHIDANDGDALKAWLATGDGHTAAIPASTVGSNPNVADIAADFTSRGPNPSVPDVLVPHVAAPGVSIYAAYAPTTPFKGTPDGAEFAFLSGTSMASPHVAGALALIAGTRPDWTPAEAQSALMLTATQAAWKEDGSTRADFFDMGAGRIQIDKAINSPLVLDESRDDYLAADPAQGGDPSQINMASLAKGDCIGSCSWTRTVKATQGGSFTASGVALDAGMTLSVEPASFTLAAGESQTLQITADVMDAKRNEWNMGNIELSNGSETLRMPVVAFASTGNLPDHVAITAHRDADSILLPDITAVAITDFTVTSYGLTKADQTDGSLAEDSDLTSPFDDTTDGVEVQLLTVAEGSKRMVAEILASSSPDLDLFVGIDTNGDGVAQAEELLAYSATSTAMEKVDLASPQAGDYWILVQNYAASAEGASDTYTLATALVDGTTGDNLTIEGPATVGALETFDLRILWNDDMMEGDRFYGAVELGTDADDETNLGMMRIDLERGEDDVVLSSNLEDGARVEAGDPVNFTVTVKPNLNIEDRSYDISLTVPDGIIVDEASLPEGASFSGSTLTLPTVLMPSLAGVPLHSYAMTSNADDARCVMPDFGQGGGYVDLETLIEVKTNPDLEGDNVLWGWDRSHEFLGKQYDTLYFGDDGFITFSNSAGERPFENQALPDMLDPNNLLAFLWRDGVVVYDEASNSGVTLAAAGDISLIEYDNLVTYYQFTDAAAADVMDVEILLMPSAGEGPEIIVAFDNVEHQYGSILGATIGYEDATGTTGDMMIYHAFNDPQGAIGDLNVDIADGTLLCFDQQLNIEPTEFNFSGTVAEDFTGGPISMVLTSETDADGTQSESNETAGTVEVEGAPVVTIAGSKSATLTANERTTVTLAGEATDPNGDALTLSWIQTSGPAATLSGTSQAQARVELPAVEGRTELVFQLTASDGGRDGSATITVTVNNTDDDGGSLGWLVLLLTPLAAIRRRSH</sequence>
<dbReference type="KEGG" id="fbl:Fbal_0665"/>
<keyword evidence="6" id="KW-0325">Glycoprotein</keyword>
<evidence type="ECO:0000256" key="6">
    <source>
        <dbReference type="ARBA" id="ARBA00023180"/>
    </source>
</evidence>
<dbReference type="PANTHER" id="PTHR10795">
    <property type="entry name" value="PROPROTEIN CONVERTASE SUBTILISIN/KEXIN"/>
    <property type="match status" value="1"/>
</dbReference>
<dbReference type="InterPro" id="IPR023828">
    <property type="entry name" value="Peptidase_S8_Ser-AS"/>
</dbReference>
<evidence type="ECO:0000259" key="11">
    <source>
        <dbReference type="Pfam" id="PF00082"/>
    </source>
</evidence>
<evidence type="ECO:0000313" key="15">
    <source>
        <dbReference type="Proteomes" id="UP000006683"/>
    </source>
</evidence>
<dbReference type="SUPFAM" id="SSF52743">
    <property type="entry name" value="Subtilisin-like"/>
    <property type="match status" value="1"/>
</dbReference>